<dbReference type="Pfam" id="PF02771">
    <property type="entry name" value="Acyl-CoA_dh_N"/>
    <property type="match status" value="1"/>
</dbReference>
<dbReference type="FunFam" id="2.40.110.10:FF:000002">
    <property type="entry name" value="Acyl-CoA dehydrogenase fadE12"/>
    <property type="match status" value="1"/>
</dbReference>
<reference evidence="12 13" key="1">
    <citation type="submission" date="2019-03" db="EMBL/GenBank/DDBJ databases">
        <title>Genomic Encyclopedia of Type Strains, Phase IV (KMG-IV): sequencing the most valuable type-strain genomes for metagenomic binning, comparative biology and taxonomic classification.</title>
        <authorList>
            <person name="Goeker M."/>
        </authorList>
    </citation>
    <scope>NUCLEOTIDE SEQUENCE [LARGE SCALE GENOMIC DNA]</scope>
    <source>
        <strain evidence="12 13">DSM 44684</strain>
    </source>
</reference>
<protein>
    <submittedName>
        <fullName evidence="12">Acyl-CoA dehydrogenase</fullName>
    </submittedName>
</protein>
<evidence type="ECO:0000256" key="2">
    <source>
        <dbReference type="ARBA" id="ARBA00009347"/>
    </source>
</evidence>
<dbReference type="AlphaFoldDB" id="A0A4R1FLP1"/>
<dbReference type="Gene3D" id="1.20.140.10">
    <property type="entry name" value="Butyryl-CoA Dehydrogenase, subunit A, domain 3"/>
    <property type="match status" value="1"/>
</dbReference>
<dbReference type="SUPFAM" id="SSF47203">
    <property type="entry name" value="Acyl-CoA dehydrogenase C-terminal domain-like"/>
    <property type="match status" value="1"/>
</dbReference>
<dbReference type="InterPro" id="IPR046373">
    <property type="entry name" value="Acyl-CoA_Oxase/DH_mid-dom_sf"/>
</dbReference>
<keyword evidence="5 8" id="KW-0274">FAD</keyword>
<dbReference type="Proteomes" id="UP000294856">
    <property type="component" value="Unassembled WGS sequence"/>
</dbReference>
<keyword evidence="13" id="KW-1185">Reference proteome</keyword>
<proteinExistence type="inferred from homology"/>
<evidence type="ECO:0000256" key="7">
    <source>
        <dbReference type="ARBA" id="ARBA00052546"/>
    </source>
</evidence>
<dbReference type="Pfam" id="PF02770">
    <property type="entry name" value="Acyl-CoA_dh_M"/>
    <property type="match status" value="1"/>
</dbReference>
<name>A0A4R1FLP1_9NOCA</name>
<dbReference type="InterPro" id="IPR013786">
    <property type="entry name" value="AcylCoA_DH/ox_N"/>
</dbReference>
<evidence type="ECO:0000313" key="12">
    <source>
        <dbReference type="EMBL" id="TCJ94159.1"/>
    </source>
</evidence>
<evidence type="ECO:0000256" key="8">
    <source>
        <dbReference type="RuleBase" id="RU362125"/>
    </source>
</evidence>
<dbReference type="GO" id="GO:0003995">
    <property type="term" value="F:acyl-CoA dehydrogenase activity"/>
    <property type="evidence" value="ECO:0007669"/>
    <property type="project" value="TreeGrafter"/>
</dbReference>
<dbReference type="InterPro" id="IPR009100">
    <property type="entry name" value="AcylCoA_DH/oxidase_NM_dom_sf"/>
</dbReference>
<feature type="domain" description="Acyl-CoA dehydrogenase/oxidase N-terminal" evidence="11">
    <location>
        <begin position="11"/>
        <end position="129"/>
    </location>
</feature>
<organism evidence="12 13">
    <name type="scientific">Nocardia alba</name>
    <dbReference type="NCBI Taxonomy" id="225051"/>
    <lineage>
        <taxon>Bacteria</taxon>
        <taxon>Bacillati</taxon>
        <taxon>Actinomycetota</taxon>
        <taxon>Actinomycetes</taxon>
        <taxon>Mycobacteriales</taxon>
        <taxon>Nocardiaceae</taxon>
        <taxon>Nocardia</taxon>
    </lineage>
</organism>
<dbReference type="Pfam" id="PF00441">
    <property type="entry name" value="Acyl-CoA_dh_1"/>
    <property type="match status" value="1"/>
</dbReference>
<evidence type="ECO:0000259" key="10">
    <source>
        <dbReference type="Pfam" id="PF02770"/>
    </source>
</evidence>
<dbReference type="OrthoDB" id="8876745at2"/>
<comment type="catalytic activity">
    <reaction evidence="7">
        <text>a 2,3-saturated acyl-CoA + A = a 2,3-dehydroacyl-CoA + AH2</text>
        <dbReference type="Rhea" id="RHEA:48608"/>
        <dbReference type="ChEBI" id="CHEBI:13193"/>
        <dbReference type="ChEBI" id="CHEBI:17499"/>
        <dbReference type="ChEBI" id="CHEBI:60015"/>
        <dbReference type="ChEBI" id="CHEBI:65111"/>
    </reaction>
</comment>
<dbReference type="PANTHER" id="PTHR48083:SF13">
    <property type="entry name" value="ACYL-COA DEHYDROGENASE FAMILY MEMBER 11"/>
    <property type="match status" value="1"/>
</dbReference>
<evidence type="ECO:0000259" key="9">
    <source>
        <dbReference type="Pfam" id="PF00441"/>
    </source>
</evidence>
<sequence>MSLFDLSDRAKKYSDELLDFMDAHVYPAESVYDAQMRESGDPHFQPPILEELKTEAKRRGLWNLFHPHPGRGPGLTNLEYAPLAEIMGRSHLAAEACNCNAPDTGNMEVLELFGTEEHKEKYLKPLLEGTMASAFAMTEPRVASSDATNIELSMVRDGDDYVLNGRKWFATNALHKNCRVMIVMGKTDPSAATHRQQTMMVVPMDAPGVTILRGLPVFGYQEREGHAEIDFTDVRVPATDVLKGEGEGFAISQARLGPGRIHHCMRSIGMAERALEMMCKRARARVAFGKPIADNANIQDWIAESRIDIEMIRLLTLKAAHLMDTVGNKAARTEIAAIKVAAPNIALKVVDRAIQVHGAGGVTDDFPLAAAWAHLRTLRLADGPDEVHKRAIARQELGKYKESN</sequence>
<evidence type="ECO:0000256" key="4">
    <source>
        <dbReference type="ARBA" id="ARBA00022630"/>
    </source>
</evidence>
<dbReference type="GO" id="GO:0033539">
    <property type="term" value="P:fatty acid beta-oxidation using acyl-CoA dehydrogenase"/>
    <property type="evidence" value="ECO:0007669"/>
    <property type="project" value="TreeGrafter"/>
</dbReference>
<evidence type="ECO:0000256" key="3">
    <source>
        <dbReference type="ARBA" id="ARBA00011738"/>
    </source>
</evidence>
<dbReference type="PANTHER" id="PTHR48083">
    <property type="entry name" value="MEDIUM-CHAIN SPECIFIC ACYL-COA DEHYDROGENASE, MITOCHONDRIAL-RELATED"/>
    <property type="match status" value="1"/>
</dbReference>
<comment type="caution">
    <text evidence="12">The sequence shown here is derived from an EMBL/GenBank/DDBJ whole genome shotgun (WGS) entry which is preliminary data.</text>
</comment>
<keyword evidence="6 8" id="KW-0560">Oxidoreductase</keyword>
<evidence type="ECO:0000256" key="5">
    <source>
        <dbReference type="ARBA" id="ARBA00022827"/>
    </source>
</evidence>
<accession>A0A4R1FLP1</accession>
<dbReference type="Gene3D" id="2.40.110.10">
    <property type="entry name" value="Butyryl-CoA Dehydrogenase, subunit A, domain 2"/>
    <property type="match status" value="1"/>
</dbReference>
<dbReference type="RefSeq" id="WP_067448561.1">
    <property type="nucleotide sequence ID" value="NZ_SMFR01000004.1"/>
</dbReference>
<dbReference type="InterPro" id="IPR006091">
    <property type="entry name" value="Acyl-CoA_Oxase/DH_mid-dom"/>
</dbReference>
<gene>
    <name evidence="12" type="ORF">DFR71_4754</name>
</gene>
<comment type="subunit">
    <text evidence="3">Homodimer.</text>
</comment>
<dbReference type="InterPro" id="IPR009075">
    <property type="entry name" value="AcylCo_DH/oxidase_C"/>
</dbReference>
<dbReference type="GO" id="GO:0050660">
    <property type="term" value="F:flavin adenine dinucleotide binding"/>
    <property type="evidence" value="ECO:0007669"/>
    <property type="project" value="InterPro"/>
</dbReference>
<dbReference type="InterPro" id="IPR036250">
    <property type="entry name" value="AcylCo_DH-like_C"/>
</dbReference>
<dbReference type="Gene3D" id="1.10.540.10">
    <property type="entry name" value="Acyl-CoA dehydrogenase/oxidase, N-terminal domain"/>
    <property type="match status" value="1"/>
</dbReference>
<dbReference type="InterPro" id="IPR037069">
    <property type="entry name" value="AcylCoA_DH/ox_N_sf"/>
</dbReference>
<keyword evidence="4 8" id="KW-0285">Flavoprotein</keyword>
<comment type="cofactor">
    <cofactor evidence="1 8">
        <name>FAD</name>
        <dbReference type="ChEBI" id="CHEBI:57692"/>
    </cofactor>
</comment>
<dbReference type="EMBL" id="SMFR01000004">
    <property type="protein sequence ID" value="TCJ94159.1"/>
    <property type="molecule type" value="Genomic_DNA"/>
</dbReference>
<dbReference type="STRING" id="1210063.GCA_001612665_01974"/>
<dbReference type="InterPro" id="IPR050741">
    <property type="entry name" value="Acyl-CoA_dehydrogenase"/>
</dbReference>
<feature type="domain" description="Acyl-CoA dehydrogenase/oxidase C-terminal" evidence="9">
    <location>
        <begin position="246"/>
        <end position="395"/>
    </location>
</feature>
<evidence type="ECO:0000313" key="13">
    <source>
        <dbReference type="Proteomes" id="UP000294856"/>
    </source>
</evidence>
<dbReference type="GO" id="GO:0005737">
    <property type="term" value="C:cytoplasm"/>
    <property type="evidence" value="ECO:0007669"/>
    <property type="project" value="TreeGrafter"/>
</dbReference>
<evidence type="ECO:0000256" key="1">
    <source>
        <dbReference type="ARBA" id="ARBA00001974"/>
    </source>
</evidence>
<feature type="domain" description="Acyl-CoA oxidase/dehydrogenase middle" evidence="10">
    <location>
        <begin position="134"/>
        <end position="234"/>
    </location>
</feature>
<dbReference type="SUPFAM" id="SSF56645">
    <property type="entry name" value="Acyl-CoA dehydrogenase NM domain-like"/>
    <property type="match status" value="1"/>
</dbReference>
<comment type="similarity">
    <text evidence="2 8">Belongs to the acyl-CoA dehydrogenase family.</text>
</comment>
<evidence type="ECO:0000256" key="6">
    <source>
        <dbReference type="ARBA" id="ARBA00023002"/>
    </source>
</evidence>
<evidence type="ECO:0000259" key="11">
    <source>
        <dbReference type="Pfam" id="PF02771"/>
    </source>
</evidence>